<evidence type="ECO:0000313" key="2">
    <source>
        <dbReference type="Proteomes" id="UP001497516"/>
    </source>
</evidence>
<gene>
    <name evidence="1" type="ORF">LTRI10_LOCUS15639</name>
</gene>
<evidence type="ECO:0000313" key="1">
    <source>
        <dbReference type="EMBL" id="CAL1373722.1"/>
    </source>
</evidence>
<proteinExistence type="predicted"/>
<name>A0AAV2DL99_9ROSI</name>
<accession>A0AAV2DL99</accession>
<sequence length="98" mass="11081">MKFNFDVDVNVCDFRCLYDLVVCHSDEHVFLVVEALYYGVSNPFIADLLAARDALSVDVSQRLLLVILEMNTEVMVYQLCHDVLTYLIGGPFFGSVVI</sequence>
<dbReference type="EMBL" id="OZ034816">
    <property type="protein sequence ID" value="CAL1373722.1"/>
    <property type="molecule type" value="Genomic_DNA"/>
</dbReference>
<reference evidence="1 2" key="1">
    <citation type="submission" date="2024-04" db="EMBL/GenBank/DDBJ databases">
        <authorList>
            <person name="Fracassetti M."/>
        </authorList>
    </citation>
    <scope>NUCLEOTIDE SEQUENCE [LARGE SCALE GENOMIC DNA]</scope>
</reference>
<dbReference type="AlphaFoldDB" id="A0AAV2DL99"/>
<organism evidence="1 2">
    <name type="scientific">Linum trigynum</name>
    <dbReference type="NCBI Taxonomy" id="586398"/>
    <lineage>
        <taxon>Eukaryota</taxon>
        <taxon>Viridiplantae</taxon>
        <taxon>Streptophyta</taxon>
        <taxon>Embryophyta</taxon>
        <taxon>Tracheophyta</taxon>
        <taxon>Spermatophyta</taxon>
        <taxon>Magnoliopsida</taxon>
        <taxon>eudicotyledons</taxon>
        <taxon>Gunneridae</taxon>
        <taxon>Pentapetalae</taxon>
        <taxon>rosids</taxon>
        <taxon>fabids</taxon>
        <taxon>Malpighiales</taxon>
        <taxon>Linaceae</taxon>
        <taxon>Linum</taxon>
    </lineage>
</organism>
<dbReference type="Proteomes" id="UP001497516">
    <property type="component" value="Chromosome 3"/>
</dbReference>
<keyword evidence="2" id="KW-1185">Reference proteome</keyword>
<protein>
    <submittedName>
        <fullName evidence="1">Uncharacterized protein</fullName>
    </submittedName>
</protein>